<proteinExistence type="predicted"/>
<dbReference type="Gene3D" id="1.25.40.20">
    <property type="entry name" value="Ankyrin repeat-containing domain"/>
    <property type="match status" value="1"/>
</dbReference>
<protein>
    <recommendedName>
        <fullName evidence="3">Ankyrin repeat protein</fullName>
    </recommendedName>
</protein>
<dbReference type="SUPFAM" id="SSF48403">
    <property type="entry name" value="Ankyrin repeat"/>
    <property type="match status" value="1"/>
</dbReference>
<dbReference type="AlphaFoldDB" id="A0A6C0D657"/>
<sequence length="350" mass="40752">MSFFKSSEIDSAVKKFIGLIQENEDSAIEYLENLDKKLLVPLLAHKVPARYIPSDNMLLYAIKQGKEKLVSKIVETNIIDPKYLNYNGQNALFFAVYNREYKIAINLLNTGLYNPEEMDKNKHIIFEYVEHQYDEYAKERKENDIDLLIEFFIKLLDYYIKNNITTTSNEIFQDMIDFICSYQELQDKIQSKLSIITKMKKNDPMKIDVKKFKEIIHLDNAKFCDEPIMAEIINPDNDLEIVIEPESNKSKAKTKTKTKSTAKAKKSRSPVIAKLVTTEQPVIALPDTEDNIDLNYHRNDIRFLLPKGYSPRDYRGRGGGKINQKNSKKSRRRTKSGKRTHKCLHGCKHR</sequence>
<organism evidence="2">
    <name type="scientific">viral metagenome</name>
    <dbReference type="NCBI Taxonomy" id="1070528"/>
    <lineage>
        <taxon>unclassified sequences</taxon>
        <taxon>metagenomes</taxon>
        <taxon>organismal metagenomes</taxon>
    </lineage>
</organism>
<name>A0A6C0D657_9ZZZZ</name>
<evidence type="ECO:0000313" key="2">
    <source>
        <dbReference type="EMBL" id="QHT11943.1"/>
    </source>
</evidence>
<feature type="region of interest" description="Disordered" evidence="1">
    <location>
        <begin position="307"/>
        <end position="350"/>
    </location>
</feature>
<evidence type="ECO:0008006" key="3">
    <source>
        <dbReference type="Google" id="ProtNLM"/>
    </source>
</evidence>
<reference evidence="2" key="1">
    <citation type="journal article" date="2020" name="Nature">
        <title>Giant virus diversity and host interactions through global metagenomics.</title>
        <authorList>
            <person name="Schulz F."/>
            <person name="Roux S."/>
            <person name="Paez-Espino D."/>
            <person name="Jungbluth S."/>
            <person name="Walsh D.A."/>
            <person name="Denef V.J."/>
            <person name="McMahon K.D."/>
            <person name="Konstantinidis K.T."/>
            <person name="Eloe-Fadrosh E.A."/>
            <person name="Kyrpides N.C."/>
            <person name="Woyke T."/>
        </authorList>
    </citation>
    <scope>NUCLEOTIDE SEQUENCE</scope>
    <source>
        <strain evidence="2">GVMAG-M-3300023174-124</strain>
    </source>
</reference>
<feature type="compositionally biased region" description="Basic residues" evidence="1">
    <location>
        <begin position="326"/>
        <end position="350"/>
    </location>
</feature>
<evidence type="ECO:0000256" key="1">
    <source>
        <dbReference type="SAM" id="MobiDB-lite"/>
    </source>
</evidence>
<accession>A0A6C0D657</accession>
<dbReference type="InterPro" id="IPR036770">
    <property type="entry name" value="Ankyrin_rpt-contain_sf"/>
</dbReference>
<dbReference type="EMBL" id="MN739539">
    <property type="protein sequence ID" value="QHT11943.1"/>
    <property type="molecule type" value="Genomic_DNA"/>
</dbReference>
<feature type="region of interest" description="Disordered" evidence="1">
    <location>
        <begin position="249"/>
        <end position="270"/>
    </location>
</feature>
<feature type="compositionally biased region" description="Basic residues" evidence="1">
    <location>
        <begin position="250"/>
        <end position="268"/>
    </location>
</feature>